<feature type="compositionally biased region" description="Polar residues" evidence="1">
    <location>
        <begin position="1"/>
        <end position="10"/>
    </location>
</feature>
<sequence length="337" mass="39735">MENPSLSNFRYNGILPDDKSENGSNSSRDLSNIQLPTQKNSNSLIEKIEKEETRLMKVGFIKLKPRFSTHILKSNLKAKIKKIKKIPFCNLDIMFYNICRKYYQSERESELTLSAIELYHPLYRLKKKLPNLSPKDSFQVHQVSQNINNYYHQIKLEYHIIKNLVELLSQLAIKWKISKCNKILYRFSSRNGHMKILDLEELTRDLFTVESLWLSIEVENFPKGLGISEETIQFAQIYRQSAAIVLKYLISLNNRDFSEFNSSENLIEKKKELKREIYHSFEPPGSIFKCFRGKKSLENLQLKELLCDFEYACRVFEEKLLEDLIEYSNADLPKGMY</sequence>
<keyword evidence="3" id="KW-1185">Reference proteome</keyword>
<evidence type="ECO:0000313" key="3">
    <source>
        <dbReference type="Proteomes" id="UP001162131"/>
    </source>
</evidence>
<feature type="region of interest" description="Disordered" evidence="1">
    <location>
        <begin position="1"/>
        <end position="34"/>
    </location>
</feature>
<evidence type="ECO:0000313" key="2">
    <source>
        <dbReference type="EMBL" id="CAG9321899.1"/>
    </source>
</evidence>
<gene>
    <name evidence="2" type="ORF">BSTOLATCC_MIC29804</name>
</gene>
<organism evidence="2 3">
    <name type="scientific">Blepharisma stoltei</name>
    <dbReference type="NCBI Taxonomy" id="1481888"/>
    <lineage>
        <taxon>Eukaryota</taxon>
        <taxon>Sar</taxon>
        <taxon>Alveolata</taxon>
        <taxon>Ciliophora</taxon>
        <taxon>Postciliodesmatophora</taxon>
        <taxon>Heterotrichea</taxon>
        <taxon>Heterotrichida</taxon>
        <taxon>Blepharismidae</taxon>
        <taxon>Blepharisma</taxon>
    </lineage>
</organism>
<protein>
    <submittedName>
        <fullName evidence="2">Uncharacterized protein</fullName>
    </submittedName>
</protein>
<name>A0AAU9JJL6_9CILI</name>
<evidence type="ECO:0000256" key="1">
    <source>
        <dbReference type="SAM" id="MobiDB-lite"/>
    </source>
</evidence>
<dbReference type="Proteomes" id="UP001162131">
    <property type="component" value="Unassembled WGS sequence"/>
</dbReference>
<accession>A0AAU9JJL6</accession>
<reference evidence="2" key="1">
    <citation type="submission" date="2021-09" db="EMBL/GenBank/DDBJ databases">
        <authorList>
            <consortium name="AG Swart"/>
            <person name="Singh M."/>
            <person name="Singh A."/>
            <person name="Seah K."/>
            <person name="Emmerich C."/>
        </authorList>
    </citation>
    <scope>NUCLEOTIDE SEQUENCE</scope>
    <source>
        <strain evidence="2">ATCC30299</strain>
    </source>
</reference>
<dbReference type="AlphaFoldDB" id="A0AAU9JJL6"/>
<feature type="compositionally biased region" description="Polar residues" evidence="1">
    <location>
        <begin position="22"/>
        <end position="34"/>
    </location>
</feature>
<dbReference type="EMBL" id="CAJZBQ010000029">
    <property type="protein sequence ID" value="CAG9321899.1"/>
    <property type="molecule type" value="Genomic_DNA"/>
</dbReference>
<proteinExistence type="predicted"/>
<comment type="caution">
    <text evidence="2">The sequence shown here is derived from an EMBL/GenBank/DDBJ whole genome shotgun (WGS) entry which is preliminary data.</text>
</comment>